<keyword evidence="2" id="KW-0472">Membrane</keyword>
<proteinExistence type="predicted"/>
<feature type="region of interest" description="Disordered" evidence="1">
    <location>
        <begin position="1"/>
        <end position="23"/>
    </location>
</feature>
<keyword evidence="2" id="KW-1133">Transmembrane helix</keyword>
<reference evidence="4 5" key="1">
    <citation type="submission" date="2020-08" db="EMBL/GenBank/DDBJ databases">
        <title>Sequencing the genomes of 1000 actinobacteria strains.</title>
        <authorList>
            <person name="Klenk H.-P."/>
        </authorList>
    </citation>
    <scope>NUCLEOTIDE SEQUENCE [LARGE SCALE GENOMIC DNA]</scope>
    <source>
        <strain evidence="4 5">DSM 12511</strain>
    </source>
</reference>
<gene>
    <name evidence="4" type="ORF">HD594_002872</name>
</gene>
<dbReference type="RefSeq" id="WP_271171151.1">
    <property type="nucleotide sequence ID" value="NZ_BAAAJR010000001.1"/>
</dbReference>
<dbReference type="AlphaFoldDB" id="A0A7X0FRV2"/>
<protein>
    <recommendedName>
        <fullName evidence="3">LytR/CpsA/Psr regulator C-terminal domain-containing protein</fullName>
    </recommendedName>
</protein>
<dbReference type="InterPro" id="IPR027381">
    <property type="entry name" value="LytR/CpsA/Psr_C"/>
</dbReference>
<feature type="transmembrane region" description="Helical" evidence="2">
    <location>
        <begin position="36"/>
        <end position="58"/>
    </location>
</feature>
<evidence type="ECO:0000256" key="2">
    <source>
        <dbReference type="SAM" id="Phobius"/>
    </source>
</evidence>
<dbReference type="Pfam" id="PF13399">
    <property type="entry name" value="LytR_C"/>
    <property type="match status" value="1"/>
</dbReference>
<name>A0A7X0FRV2_9MICO</name>
<dbReference type="Gene3D" id="3.30.70.2390">
    <property type="match status" value="1"/>
</dbReference>
<accession>A0A7X0FRV2</accession>
<keyword evidence="5" id="KW-1185">Reference proteome</keyword>
<evidence type="ECO:0000256" key="1">
    <source>
        <dbReference type="SAM" id="MobiDB-lite"/>
    </source>
</evidence>
<comment type="caution">
    <text evidence="4">The sequence shown here is derived from an EMBL/GenBank/DDBJ whole genome shotgun (WGS) entry which is preliminary data.</text>
</comment>
<keyword evidence="2" id="KW-0812">Transmembrane</keyword>
<feature type="domain" description="LytR/CpsA/Psr regulator C-terminal" evidence="3">
    <location>
        <begin position="88"/>
        <end position="180"/>
    </location>
</feature>
<evidence type="ECO:0000313" key="5">
    <source>
        <dbReference type="Proteomes" id="UP000537775"/>
    </source>
</evidence>
<evidence type="ECO:0000313" key="4">
    <source>
        <dbReference type="EMBL" id="MBB6392559.1"/>
    </source>
</evidence>
<dbReference type="Proteomes" id="UP000537775">
    <property type="component" value="Unassembled WGS sequence"/>
</dbReference>
<organism evidence="4 5">
    <name type="scientific">Microbacterium thalassium</name>
    <dbReference type="NCBI Taxonomy" id="362649"/>
    <lineage>
        <taxon>Bacteria</taxon>
        <taxon>Bacillati</taxon>
        <taxon>Actinomycetota</taxon>
        <taxon>Actinomycetes</taxon>
        <taxon>Micrococcales</taxon>
        <taxon>Microbacteriaceae</taxon>
        <taxon>Microbacterium</taxon>
    </lineage>
</organism>
<dbReference type="EMBL" id="JACHML010000001">
    <property type="protein sequence ID" value="MBB6392559.1"/>
    <property type="molecule type" value="Genomic_DNA"/>
</dbReference>
<sequence>MPESSFPRDRFDDLPEDGGRIGAHRAEQPHLHGWTLFFWAAAATVVLTIVGVFATMVVSGRIELAPEPEPTITATPVPTVEPAVDTAYQVLILNATPKEGLATQTKDVVLGAGWSSSDVTAGEAGSQDFAETTVYYLDAEDEAAALGLAEVVGGARVEQSDVYQAAVEGSSQLTVVLGLDRIEQSPSATPSP</sequence>
<evidence type="ECO:0000259" key="3">
    <source>
        <dbReference type="Pfam" id="PF13399"/>
    </source>
</evidence>